<comment type="caution">
    <text evidence="1">The sequence shown here is derived from an EMBL/GenBank/DDBJ whole genome shotgun (WGS) entry which is preliminary data.</text>
</comment>
<protein>
    <submittedName>
        <fullName evidence="1">Uncharacterized protein</fullName>
    </submittedName>
</protein>
<name>A0AAV9CY54_ACOCL</name>
<accession>A0AAV9CY54</accession>
<reference evidence="1" key="1">
    <citation type="journal article" date="2023" name="Nat. Commun.">
        <title>Diploid and tetraploid genomes of Acorus and the evolution of monocots.</title>
        <authorList>
            <person name="Ma L."/>
            <person name="Liu K.W."/>
            <person name="Li Z."/>
            <person name="Hsiao Y.Y."/>
            <person name="Qi Y."/>
            <person name="Fu T."/>
            <person name="Tang G.D."/>
            <person name="Zhang D."/>
            <person name="Sun W.H."/>
            <person name="Liu D.K."/>
            <person name="Li Y."/>
            <person name="Chen G.Z."/>
            <person name="Liu X.D."/>
            <person name="Liao X.Y."/>
            <person name="Jiang Y.T."/>
            <person name="Yu X."/>
            <person name="Hao Y."/>
            <person name="Huang J."/>
            <person name="Zhao X.W."/>
            <person name="Ke S."/>
            <person name="Chen Y.Y."/>
            <person name="Wu W.L."/>
            <person name="Hsu J.L."/>
            <person name="Lin Y.F."/>
            <person name="Huang M.D."/>
            <person name="Li C.Y."/>
            <person name="Huang L."/>
            <person name="Wang Z.W."/>
            <person name="Zhao X."/>
            <person name="Zhong W.Y."/>
            <person name="Peng D.H."/>
            <person name="Ahmad S."/>
            <person name="Lan S."/>
            <person name="Zhang J.S."/>
            <person name="Tsai W.C."/>
            <person name="Van de Peer Y."/>
            <person name="Liu Z.J."/>
        </authorList>
    </citation>
    <scope>NUCLEOTIDE SEQUENCE</scope>
    <source>
        <strain evidence="1">CP</strain>
    </source>
</reference>
<evidence type="ECO:0000313" key="1">
    <source>
        <dbReference type="EMBL" id="KAK1293459.1"/>
    </source>
</evidence>
<keyword evidence="2" id="KW-1185">Reference proteome</keyword>
<reference evidence="1" key="2">
    <citation type="submission" date="2023-06" db="EMBL/GenBank/DDBJ databases">
        <authorList>
            <person name="Ma L."/>
            <person name="Liu K.-W."/>
            <person name="Li Z."/>
            <person name="Hsiao Y.-Y."/>
            <person name="Qi Y."/>
            <person name="Fu T."/>
            <person name="Tang G."/>
            <person name="Zhang D."/>
            <person name="Sun W.-H."/>
            <person name="Liu D.-K."/>
            <person name="Li Y."/>
            <person name="Chen G.-Z."/>
            <person name="Liu X.-D."/>
            <person name="Liao X.-Y."/>
            <person name="Jiang Y.-T."/>
            <person name="Yu X."/>
            <person name="Hao Y."/>
            <person name="Huang J."/>
            <person name="Zhao X.-W."/>
            <person name="Ke S."/>
            <person name="Chen Y.-Y."/>
            <person name="Wu W.-L."/>
            <person name="Hsu J.-L."/>
            <person name="Lin Y.-F."/>
            <person name="Huang M.-D."/>
            <person name="Li C.-Y."/>
            <person name="Huang L."/>
            <person name="Wang Z.-W."/>
            <person name="Zhao X."/>
            <person name="Zhong W.-Y."/>
            <person name="Peng D.-H."/>
            <person name="Ahmad S."/>
            <person name="Lan S."/>
            <person name="Zhang J.-S."/>
            <person name="Tsai W.-C."/>
            <person name="Van De Peer Y."/>
            <person name="Liu Z.-J."/>
        </authorList>
    </citation>
    <scope>NUCLEOTIDE SEQUENCE</scope>
    <source>
        <strain evidence="1">CP</strain>
        <tissue evidence="1">Leaves</tissue>
    </source>
</reference>
<sequence>MAMMVNDGRQRFRRVYQPRSTFTLMTVLKCGRPKAHSPGLRTTMFNTIVRGNADLTWYTHRNF</sequence>
<gene>
    <name evidence="1" type="ORF">QJS10_CPB17g00101</name>
</gene>
<dbReference type="AlphaFoldDB" id="A0AAV9CY54"/>
<evidence type="ECO:0000313" key="2">
    <source>
        <dbReference type="Proteomes" id="UP001180020"/>
    </source>
</evidence>
<dbReference type="Proteomes" id="UP001180020">
    <property type="component" value="Unassembled WGS sequence"/>
</dbReference>
<dbReference type="EMBL" id="JAUJYO010000017">
    <property type="protein sequence ID" value="KAK1293459.1"/>
    <property type="molecule type" value="Genomic_DNA"/>
</dbReference>
<proteinExistence type="predicted"/>
<organism evidence="1 2">
    <name type="scientific">Acorus calamus</name>
    <name type="common">Sweet flag</name>
    <dbReference type="NCBI Taxonomy" id="4465"/>
    <lineage>
        <taxon>Eukaryota</taxon>
        <taxon>Viridiplantae</taxon>
        <taxon>Streptophyta</taxon>
        <taxon>Embryophyta</taxon>
        <taxon>Tracheophyta</taxon>
        <taxon>Spermatophyta</taxon>
        <taxon>Magnoliopsida</taxon>
        <taxon>Liliopsida</taxon>
        <taxon>Acoraceae</taxon>
        <taxon>Acorus</taxon>
    </lineage>
</organism>